<name>A0ABW2L9S4_9BACT</name>
<evidence type="ECO:0000313" key="3">
    <source>
        <dbReference type="EMBL" id="MFC7338514.1"/>
    </source>
</evidence>
<gene>
    <name evidence="3" type="ORF">ACFQY0_15065</name>
</gene>
<dbReference type="PANTHER" id="PTHR40469">
    <property type="entry name" value="SECRETED GLYCOSYL HYDROLASE"/>
    <property type="match status" value="1"/>
</dbReference>
<keyword evidence="4" id="KW-1185">Reference proteome</keyword>
<dbReference type="InterPro" id="IPR029010">
    <property type="entry name" value="ThuA-like"/>
</dbReference>
<accession>A0ABW2L9S4</accession>
<reference evidence="4" key="1">
    <citation type="journal article" date="2019" name="Int. J. Syst. Evol. Microbiol.">
        <title>The Global Catalogue of Microorganisms (GCM) 10K type strain sequencing project: providing services to taxonomists for standard genome sequencing and annotation.</title>
        <authorList>
            <consortium name="The Broad Institute Genomics Platform"/>
            <consortium name="The Broad Institute Genome Sequencing Center for Infectious Disease"/>
            <person name="Wu L."/>
            <person name="Ma J."/>
        </authorList>
    </citation>
    <scope>NUCLEOTIDE SEQUENCE [LARGE SCALE GENOMIC DNA]</scope>
    <source>
        <strain evidence="4">CGMCC 4.1467</strain>
    </source>
</reference>
<feature type="domain" description="ThuA-like" evidence="2">
    <location>
        <begin position="148"/>
        <end position="303"/>
    </location>
</feature>
<dbReference type="SUPFAM" id="SSF52317">
    <property type="entry name" value="Class I glutamine amidotransferase-like"/>
    <property type="match status" value="1"/>
</dbReference>
<protein>
    <submittedName>
        <fullName evidence="3">ThuA domain-containing protein</fullName>
    </submittedName>
</protein>
<dbReference type="Gene3D" id="3.40.50.880">
    <property type="match status" value="1"/>
</dbReference>
<dbReference type="InterPro" id="IPR029062">
    <property type="entry name" value="Class_I_gatase-like"/>
</dbReference>
<feature type="signal peptide" evidence="1">
    <location>
        <begin position="1"/>
        <end position="21"/>
    </location>
</feature>
<dbReference type="Proteomes" id="UP001596472">
    <property type="component" value="Unassembled WGS sequence"/>
</dbReference>
<comment type="caution">
    <text evidence="3">The sequence shown here is derived from an EMBL/GenBank/DDBJ whole genome shotgun (WGS) entry which is preliminary data.</text>
</comment>
<keyword evidence="1" id="KW-0732">Signal</keyword>
<evidence type="ECO:0000259" key="2">
    <source>
        <dbReference type="Pfam" id="PF06283"/>
    </source>
</evidence>
<evidence type="ECO:0000256" key="1">
    <source>
        <dbReference type="SAM" id="SignalP"/>
    </source>
</evidence>
<sequence>MKWVYVSAFVLLGSLQSSLLAKLPEIPMSEEWQEKVKAAAPENGQAKPEKERKVLIFSMNTGFKHWCIPHTTAVVEILGEKTGAYSSVESKDIKEFLPENISKYDAIVLNNNCPDGKDRDMFRDVLINKMKEFGPEYAKMPLKEREELATKLYQSLVSYVADGGGLVLLHGAITNFAYSDEFSAMVGGSFDFHPPQQEITLYPVSPGHPMLEPFGGKPYVYYDEPYIMKRAYSKLDFHPLLEMKLDELKPDKRLEELEELPRYMAWVKKFKKGRVFFCSPSHNAQAFETPELLGFILNGMQFATGDLACETAPPAELEKK</sequence>
<dbReference type="EMBL" id="JBHTBS010000008">
    <property type="protein sequence ID" value="MFC7338514.1"/>
    <property type="molecule type" value="Genomic_DNA"/>
</dbReference>
<evidence type="ECO:0000313" key="4">
    <source>
        <dbReference type="Proteomes" id="UP001596472"/>
    </source>
</evidence>
<proteinExistence type="predicted"/>
<organism evidence="3 4">
    <name type="scientific">Haloferula chungangensis</name>
    <dbReference type="NCBI Taxonomy" id="1048331"/>
    <lineage>
        <taxon>Bacteria</taxon>
        <taxon>Pseudomonadati</taxon>
        <taxon>Verrucomicrobiota</taxon>
        <taxon>Verrucomicrobiia</taxon>
        <taxon>Verrucomicrobiales</taxon>
        <taxon>Verrucomicrobiaceae</taxon>
        <taxon>Haloferula</taxon>
    </lineage>
</organism>
<dbReference type="Pfam" id="PF06283">
    <property type="entry name" value="ThuA"/>
    <property type="match status" value="1"/>
</dbReference>
<feature type="chain" id="PRO_5047304721" evidence="1">
    <location>
        <begin position="22"/>
        <end position="320"/>
    </location>
</feature>
<dbReference type="PANTHER" id="PTHR40469:SF2">
    <property type="entry name" value="GALACTOSE-BINDING DOMAIN-LIKE SUPERFAMILY PROTEIN"/>
    <property type="match status" value="1"/>
</dbReference>
<dbReference type="RefSeq" id="WP_379713920.1">
    <property type="nucleotide sequence ID" value="NZ_JBHTBS010000008.1"/>
</dbReference>